<dbReference type="InterPro" id="IPR004381">
    <property type="entry name" value="Glycerate_kinase"/>
</dbReference>
<evidence type="ECO:0000256" key="4">
    <source>
        <dbReference type="PIRNR" id="PIRNR006078"/>
    </source>
</evidence>
<organism evidence="5 6">
    <name type="scientific">Lentilactobacillus parabuchneri DSM 5707 = NBRC 107865</name>
    <dbReference type="NCBI Taxonomy" id="1423784"/>
    <lineage>
        <taxon>Bacteria</taxon>
        <taxon>Bacillati</taxon>
        <taxon>Bacillota</taxon>
        <taxon>Bacilli</taxon>
        <taxon>Lactobacillales</taxon>
        <taxon>Lactobacillaceae</taxon>
        <taxon>Lentilactobacillus</taxon>
    </lineage>
</organism>
<dbReference type="Proteomes" id="UP000051957">
    <property type="component" value="Unassembled WGS sequence"/>
</dbReference>
<name>A0A0R1YZB8_9LACO</name>
<dbReference type="AlphaFoldDB" id="A0A0R1YZB8"/>
<dbReference type="PANTHER" id="PTHR21599:SF0">
    <property type="entry name" value="GLYCERATE KINASE"/>
    <property type="match status" value="1"/>
</dbReference>
<dbReference type="GO" id="GO:0031388">
    <property type="term" value="P:organic acid phosphorylation"/>
    <property type="evidence" value="ECO:0007669"/>
    <property type="project" value="UniProtKB-UniRule"/>
</dbReference>
<reference evidence="5 6" key="1">
    <citation type="journal article" date="2015" name="Genome Announc.">
        <title>Expanding the biotechnology potential of lactobacilli through comparative genomics of 213 strains and associated genera.</title>
        <authorList>
            <person name="Sun Z."/>
            <person name="Harris H.M."/>
            <person name="McCann A."/>
            <person name="Guo C."/>
            <person name="Argimon S."/>
            <person name="Zhang W."/>
            <person name="Yang X."/>
            <person name="Jeffery I.B."/>
            <person name="Cooney J.C."/>
            <person name="Kagawa T.F."/>
            <person name="Liu W."/>
            <person name="Song Y."/>
            <person name="Salvetti E."/>
            <person name="Wrobel A."/>
            <person name="Rasinkangas P."/>
            <person name="Parkhill J."/>
            <person name="Rea M.C."/>
            <person name="O'Sullivan O."/>
            <person name="Ritari J."/>
            <person name="Douillard F.P."/>
            <person name="Paul Ross R."/>
            <person name="Yang R."/>
            <person name="Briner A.E."/>
            <person name="Felis G.E."/>
            <person name="de Vos W.M."/>
            <person name="Barrangou R."/>
            <person name="Klaenhammer T.R."/>
            <person name="Caufield P.W."/>
            <person name="Cui Y."/>
            <person name="Zhang H."/>
            <person name="O'Toole P.W."/>
        </authorList>
    </citation>
    <scope>NUCLEOTIDE SEQUENCE [LARGE SCALE GENOMIC DNA]</scope>
    <source>
        <strain evidence="5 6">DSM 5707</strain>
    </source>
</reference>
<evidence type="ECO:0000256" key="3">
    <source>
        <dbReference type="ARBA" id="ARBA00022777"/>
    </source>
</evidence>
<dbReference type="Pfam" id="PF02595">
    <property type="entry name" value="Gly_kinase"/>
    <property type="match status" value="1"/>
</dbReference>
<comment type="similarity">
    <text evidence="1 4">Belongs to the glycerate kinase type-1 family.</text>
</comment>
<dbReference type="GO" id="GO:0008887">
    <property type="term" value="F:glycerate kinase activity"/>
    <property type="evidence" value="ECO:0007669"/>
    <property type="project" value="UniProtKB-UniRule"/>
</dbReference>
<dbReference type="Gene3D" id="3.40.50.10350">
    <property type="entry name" value="Glycerate kinase, domain 1"/>
    <property type="match status" value="1"/>
</dbReference>
<evidence type="ECO:0000256" key="1">
    <source>
        <dbReference type="ARBA" id="ARBA00006284"/>
    </source>
</evidence>
<accession>A0A0R1YZB8</accession>
<dbReference type="GeneID" id="69802809"/>
<sequence length="380" mass="38976">MKNIVIASDSFKGSCTSMEVADYLAQGIQTAKSDVKVTKIALADGGEGTVQAIINATDGKLITSKVSGPTGRQIDAQWGLIDAQTAVIEMAAAAGFTQGKTEDAAIKSTFGVGELIVAALDHGVSKIYLGLGGSSTNDGGVGMAQALGAHFLDAQSHEIGPGISGLADLAKVDFSQIDPRIREVNVVGLSDVDNQLTGPTGATAVFGPQKGILPGQIAEDDQRLAHLAKLTTAAVGRDFSINPGSGAAGGLGFGVLAFLGGRLMSGIEVIMQLTHLKAIMSDAALVITGEGRIDQQTLNGKLPLGVAKLAKQAAVPVVAVAGSLSGDLRAVYQQGFDLLISTTTSPMSLQDAIDQGPNLIRAAGYRIGKILQLKTRFEDK</sequence>
<dbReference type="RefSeq" id="WP_057911146.1">
    <property type="nucleotide sequence ID" value="NZ_AZGK01000002.1"/>
</dbReference>
<dbReference type="PATRIC" id="fig|1423784.4.peg.1126"/>
<evidence type="ECO:0000313" key="6">
    <source>
        <dbReference type="Proteomes" id="UP000051957"/>
    </source>
</evidence>
<dbReference type="InterPro" id="IPR036129">
    <property type="entry name" value="Glycerate_kinase_sf"/>
</dbReference>
<dbReference type="InterPro" id="IPR018197">
    <property type="entry name" value="Glycerate_kinase_RE-like"/>
</dbReference>
<dbReference type="NCBIfam" id="TIGR00045">
    <property type="entry name" value="glycerate kinase"/>
    <property type="match status" value="1"/>
</dbReference>
<dbReference type="PIRSF" id="PIRSF006078">
    <property type="entry name" value="GlxK"/>
    <property type="match status" value="1"/>
</dbReference>
<evidence type="ECO:0000313" key="5">
    <source>
        <dbReference type="EMBL" id="KRM47413.1"/>
    </source>
</evidence>
<comment type="caution">
    <text evidence="5">The sequence shown here is derived from an EMBL/GenBank/DDBJ whole genome shotgun (WGS) entry which is preliminary data.</text>
</comment>
<dbReference type="PANTHER" id="PTHR21599">
    <property type="entry name" value="GLYCERATE KINASE"/>
    <property type="match status" value="1"/>
</dbReference>
<dbReference type="Gene3D" id="3.90.1510.10">
    <property type="entry name" value="Glycerate kinase, domain 2"/>
    <property type="match status" value="1"/>
</dbReference>
<gene>
    <name evidence="5" type="ORF">FC51_GL001116</name>
</gene>
<dbReference type="SUPFAM" id="SSF110738">
    <property type="entry name" value="Glycerate kinase I"/>
    <property type="match status" value="1"/>
</dbReference>
<protein>
    <submittedName>
        <fullName evidence="5">Glycerate kinase</fullName>
    </submittedName>
</protein>
<dbReference type="InterPro" id="IPR018193">
    <property type="entry name" value="Glyc_kinase_flavodox-like_fold"/>
</dbReference>
<keyword evidence="2 4" id="KW-0808">Transferase</keyword>
<dbReference type="EMBL" id="AZGK01000002">
    <property type="protein sequence ID" value="KRM47413.1"/>
    <property type="molecule type" value="Genomic_DNA"/>
</dbReference>
<proteinExistence type="inferred from homology"/>
<evidence type="ECO:0000256" key="2">
    <source>
        <dbReference type="ARBA" id="ARBA00022679"/>
    </source>
</evidence>
<keyword evidence="3 4" id="KW-0418">Kinase</keyword>